<accession>A0AAQ3LYH2</accession>
<name>A0AAQ3LYH2_9PEZI</name>
<protein>
    <submittedName>
        <fullName evidence="2">Uncharacterized protein</fullName>
    </submittedName>
</protein>
<reference evidence="2 3" key="1">
    <citation type="submission" date="2023-11" db="EMBL/GenBank/DDBJ databases">
        <title>An acidophilic fungus is an integral part of prey digestion in a carnivorous sundew plant.</title>
        <authorList>
            <person name="Tsai I.J."/>
        </authorList>
    </citation>
    <scope>NUCLEOTIDE SEQUENCE [LARGE SCALE GENOMIC DNA]</scope>
    <source>
        <strain evidence="2">169a</strain>
    </source>
</reference>
<organism evidence="2 3">
    <name type="scientific">Acrodontium crateriforme</name>
    <dbReference type="NCBI Taxonomy" id="150365"/>
    <lineage>
        <taxon>Eukaryota</taxon>
        <taxon>Fungi</taxon>
        <taxon>Dikarya</taxon>
        <taxon>Ascomycota</taxon>
        <taxon>Pezizomycotina</taxon>
        <taxon>Dothideomycetes</taxon>
        <taxon>Dothideomycetidae</taxon>
        <taxon>Mycosphaerellales</taxon>
        <taxon>Teratosphaeriaceae</taxon>
        <taxon>Acrodontium</taxon>
    </lineage>
</organism>
<evidence type="ECO:0000313" key="3">
    <source>
        <dbReference type="Proteomes" id="UP001303373"/>
    </source>
</evidence>
<gene>
    <name evidence="2" type="ORF">R9X50_00094900</name>
</gene>
<dbReference type="AlphaFoldDB" id="A0AAQ3LYH2"/>
<keyword evidence="3" id="KW-1185">Reference proteome</keyword>
<sequence length="195" mass="22573">MSHPFPAWNHSLDQQAGTFFAANSLSPCRHNRSDSITSSSGDNGEGNDSNDIKALKQTRQLGHTYNHVRTRSVAFGTSIVIERDYTKAPSDDDIIIVTVRMTSSFRKNSLEGCDELPSRPRPRSFLRRMSTRWHGPIDEDQWKALKMPRSEYKRFFARDKDRNYVGTEPEREWDENDLMREFGVYQDLPLRSILC</sequence>
<feature type="region of interest" description="Disordered" evidence="1">
    <location>
        <begin position="30"/>
        <end position="51"/>
    </location>
</feature>
<dbReference type="Proteomes" id="UP001303373">
    <property type="component" value="Chromosome 1"/>
</dbReference>
<evidence type="ECO:0000256" key="1">
    <source>
        <dbReference type="SAM" id="MobiDB-lite"/>
    </source>
</evidence>
<proteinExistence type="predicted"/>
<evidence type="ECO:0000313" key="2">
    <source>
        <dbReference type="EMBL" id="WPG98163.1"/>
    </source>
</evidence>
<feature type="compositionally biased region" description="Low complexity" evidence="1">
    <location>
        <begin position="38"/>
        <end position="49"/>
    </location>
</feature>
<dbReference type="EMBL" id="CP138580">
    <property type="protein sequence ID" value="WPG98163.1"/>
    <property type="molecule type" value="Genomic_DNA"/>
</dbReference>